<evidence type="ECO:0000313" key="3">
    <source>
        <dbReference type="Proteomes" id="UP000219215"/>
    </source>
</evidence>
<name>A0A2C8F8D0_9BACT</name>
<dbReference type="Proteomes" id="UP000219215">
    <property type="component" value="Chromosome DPRO"/>
</dbReference>
<sequence>MYSYLSHIDWIVFRENLKTSMMTVAMLLCAGVSAYATYIGFSVQIEKHLAIMFAIASCIVMLFAAYLAGWTVQSKYVKKIKALILLIVMGAVFSFSTLWSIVGMAKNEVFRIDSAQNINAFVAAYSNTGYPQQYASAVTAVDQTEKSIRRVANNSSKGMYTGASGKGTLYHSMVLVADKLGQAKVILRDSQKLVAEYNTAIRSNLSTIQDNLEVIDRKQFSQRVTSINEALASLKQVEGSAILTESIVALDSIISTMTSIKEEQAARGRKTALLEAELQSLTSNRDRMENLANTVKVSIDGLSFSPVTEPPIIQCFRHFKYTFHWWALSIALDIVPVWLMVALMQVAKRNQRIF</sequence>
<evidence type="ECO:0000256" key="1">
    <source>
        <dbReference type="SAM" id="Phobius"/>
    </source>
</evidence>
<feature type="transmembrane region" description="Helical" evidence="1">
    <location>
        <begin position="21"/>
        <end position="43"/>
    </location>
</feature>
<feature type="transmembrane region" description="Helical" evidence="1">
    <location>
        <begin position="323"/>
        <end position="344"/>
    </location>
</feature>
<keyword evidence="1" id="KW-0812">Transmembrane</keyword>
<dbReference type="EMBL" id="LT907975">
    <property type="protein sequence ID" value="SOB58889.1"/>
    <property type="molecule type" value="Genomic_DNA"/>
</dbReference>
<gene>
    <name evidence="2" type="ORF">DPRO_1986</name>
</gene>
<keyword evidence="3" id="KW-1185">Reference proteome</keyword>
<reference evidence="3" key="1">
    <citation type="submission" date="2017-09" db="EMBL/GenBank/DDBJ databases">
        <authorList>
            <person name="Regsiter A."/>
            <person name="William W."/>
        </authorList>
    </citation>
    <scope>NUCLEOTIDE SEQUENCE [LARGE SCALE GENOMIC DNA]</scope>
    <source>
        <strain evidence="3">500-1</strain>
    </source>
</reference>
<accession>A0A2C8F8D0</accession>
<keyword evidence="1" id="KW-0472">Membrane</keyword>
<protein>
    <submittedName>
        <fullName evidence="2">Uncharacterized protein</fullName>
    </submittedName>
</protein>
<dbReference type="AlphaFoldDB" id="A0A2C8F8D0"/>
<proteinExistence type="predicted"/>
<feature type="transmembrane region" description="Helical" evidence="1">
    <location>
        <begin position="49"/>
        <end position="70"/>
    </location>
</feature>
<dbReference type="KEGG" id="pprf:DPRO_1986"/>
<organism evidence="2 3">
    <name type="scientific">Pseudodesulfovibrio profundus</name>
    <dbReference type="NCBI Taxonomy" id="57320"/>
    <lineage>
        <taxon>Bacteria</taxon>
        <taxon>Pseudomonadati</taxon>
        <taxon>Thermodesulfobacteriota</taxon>
        <taxon>Desulfovibrionia</taxon>
        <taxon>Desulfovibrionales</taxon>
        <taxon>Desulfovibrionaceae</taxon>
    </lineage>
</organism>
<keyword evidence="1" id="KW-1133">Transmembrane helix</keyword>
<evidence type="ECO:0000313" key="2">
    <source>
        <dbReference type="EMBL" id="SOB58889.1"/>
    </source>
</evidence>
<feature type="transmembrane region" description="Helical" evidence="1">
    <location>
        <begin position="82"/>
        <end position="102"/>
    </location>
</feature>